<dbReference type="InterPro" id="IPR044742">
    <property type="entry name" value="DEAD/DEAH_RhlB"/>
</dbReference>
<dbReference type="Gene3D" id="3.40.50.300">
    <property type="entry name" value="P-loop containing nucleotide triphosphate hydrolases"/>
    <property type="match status" value="2"/>
</dbReference>
<dbReference type="InterPro" id="IPR011545">
    <property type="entry name" value="DEAD/DEAH_box_helicase_dom"/>
</dbReference>
<dbReference type="InterPro" id="IPR014001">
    <property type="entry name" value="Helicase_ATP-bd"/>
</dbReference>
<feature type="region of interest" description="Disordered" evidence="7">
    <location>
        <begin position="382"/>
        <end position="427"/>
    </location>
</feature>
<evidence type="ECO:0000256" key="5">
    <source>
        <dbReference type="ARBA" id="ARBA00038437"/>
    </source>
</evidence>
<dbReference type="InterPro" id="IPR027417">
    <property type="entry name" value="P-loop_NTPase"/>
</dbReference>
<evidence type="ECO:0000256" key="6">
    <source>
        <dbReference type="PROSITE-ProRule" id="PRU00552"/>
    </source>
</evidence>
<feature type="domain" description="DEAD-box RNA helicase Q" evidence="10">
    <location>
        <begin position="2"/>
        <end position="30"/>
    </location>
</feature>
<dbReference type="Pfam" id="PF00270">
    <property type="entry name" value="DEAD"/>
    <property type="match status" value="1"/>
</dbReference>
<dbReference type="InterPro" id="IPR050079">
    <property type="entry name" value="DEAD_box_RNA_helicase"/>
</dbReference>
<evidence type="ECO:0000256" key="7">
    <source>
        <dbReference type="SAM" id="MobiDB-lite"/>
    </source>
</evidence>
<evidence type="ECO:0000256" key="1">
    <source>
        <dbReference type="ARBA" id="ARBA00022741"/>
    </source>
</evidence>
<proteinExistence type="inferred from homology"/>
<dbReference type="GO" id="GO:0016787">
    <property type="term" value="F:hydrolase activity"/>
    <property type="evidence" value="ECO:0007669"/>
    <property type="project" value="UniProtKB-KW"/>
</dbReference>
<dbReference type="SMART" id="SM00490">
    <property type="entry name" value="HELICc"/>
    <property type="match status" value="1"/>
</dbReference>
<dbReference type="GO" id="GO:0003724">
    <property type="term" value="F:RNA helicase activity"/>
    <property type="evidence" value="ECO:0007669"/>
    <property type="project" value="InterPro"/>
</dbReference>
<evidence type="ECO:0000256" key="3">
    <source>
        <dbReference type="ARBA" id="ARBA00022806"/>
    </source>
</evidence>
<dbReference type="SUPFAM" id="SSF52540">
    <property type="entry name" value="P-loop containing nucleoside triphosphate hydrolases"/>
    <property type="match status" value="1"/>
</dbReference>
<dbReference type="PROSITE" id="PS51195">
    <property type="entry name" value="Q_MOTIF"/>
    <property type="match status" value="1"/>
</dbReference>
<feature type="domain" description="Helicase C-terminal" evidence="9">
    <location>
        <begin position="215"/>
        <end position="388"/>
    </location>
</feature>
<keyword evidence="4" id="KW-0067">ATP-binding</keyword>
<sequence>MTTFASLGVAPELVEVLDGQGITEPFPIQAMTIADALAGRDVCGKAKTGSGKTLGFGIPLLMRAGKSEPRRPQALVLVPTRELALQVKEVIAPLGEALGLRTLAVFGGAPIDKQIRALQRGIDVLIATPGRLIDLGDRGDVTVADVRCLVLDEADRMADMGFMPQVEWVLRRLKHEHQTMLFSATLDGDIDYLVKNHLTDPVRHEVVSESTTVDAMSHLFLKVHEMDKVKVVATIAAGAYRTLVFVRTKRGADRLTLQLKRDGIEAGALHGDLAQSVRQRTLKQFMQGDLPLLVATDVAARGLHIDAVDVVVHFDPPEDEKAYLHRSGRTARAGAKGVAASLVLWDQEHDAEKLQKRLGLVPHLIEVFSNDVRLRDLASLAPAESEQLGQPTTKALAAANEAGGAPAKRPTRAGASLGGARRGRGRR</sequence>
<dbReference type="GO" id="GO:0005524">
    <property type="term" value="F:ATP binding"/>
    <property type="evidence" value="ECO:0007669"/>
    <property type="project" value="UniProtKB-KW"/>
</dbReference>
<evidence type="ECO:0000259" key="9">
    <source>
        <dbReference type="PROSITE" id="PS51194"/>
    </source>
</evidence>
<dbReference type="InterPro" id="IPR014014">
    <property type="entry name" value="RNA_helicase_DEAD_Q_motif"/>
</dbReference>
<evidence type="ECO:0000256" key="4">
    <source>
        <dbReference type="ARBA" id="ARBA00022840"/>
    </source>
</evidence>
<evidence type="ECO:0000313" key="11">
    <source>
        <dbReference type="EMBL" id="CAA9214581.1"/>
    </source>
</evidence>
<dbReference type="InterPro" id="IPR001650">
    <property type="entry name" value="Helicase_C-like"/>
</dbReference>
<gene>
    <name evidence="11" type="ORF">AVDCRST_MAG50-386</name>
</gene>
<dbReference type="PANTHER" id="PTHR47959">
    <property type="entry name" value="ATP-DEPENDENT RNA HELICASE RHLE-RELATED"/>
    <property type="match status" value="1"/>
</dbReference>
<reference evidence="11" key="1">
    <citation type="submission" date="2020-02" db="EMBL/GenBank/DDBJ databases">
        <authorList>
            <person name="Meier V. D."/>
        </authorList>
    </citation>
    <scope>NUCLEOTIDE SEQUENCE</scope>
    <source>
        <strain evidence="11">AVDCRST_MAG50</strain>
    </source>
</reference>
<feature type="domain" description="Helicase ATP-binding" evidence="8">
    <location>
        <begin position="33"/>
        <end position="204"/>
    </location>
</feature>
<organism evidence="11">
    <name type="scientific">uncultured Acidimicrobiales bacterium</name>
    <dbReference type="NCBI Taxonomy" id="310071"/>
    <lineage>
        <taxon>Bacteria</taxon>
        <taxon>Bacillati</taxon>
        <taxon>Actinomycetota</taxon>
        <taxon>Acidimicrobiia</taxon>
        <taxon>Acidimicrobiales</taxon>
        <taxon>environmental samples</taxon>
    </lineage>
</organism>
<evidence type="ECO:0000259" key="10">
    <source>
        <dbReference type="PROSITE" id="PS51195"/>
    </source>
</evidence>
<accession>A0A6J4H488</accession>
<dbReference type="PANTHER" id="PTHR47959:SF13">
    <property type="entry name" value="ATP-DEPENDENT RNA HELICASE RHLE"/>
    <property type="match status" value="1"/>
</dbReference>
<evidence type="ECO:0000256" key="2">
    <source>
        <dbReference type="ARBA" id="ARBA00022801"/>
    </source>
</evidence>
<dbReference type="GO" id="GO:0005829">
    <property type="term" value="C:cytosol"/>
    <property type="evidence" value="ECO:0007669"/>
    <property type="project" value="TreeGrafter"/>
</dbReference>
<dbReference type="EMBL" id="CADCTF010000013">
    <property type="protein sequence ID" value="CAA9214581.1"/>
    <property type="molecule type" value="Genomic_DNA"/>
</dbReference>
<evidence type="ECO:0000259" key="8">
    <source>
        <dbReference type="PROSITE" id="PS51192"/>
    </source>
</evidence>
<dbReference type="GO" id="GO:0003676">
    <property type="term" value="F:nucleic acid binding"/>
    <property type="evidence" value="ECO:0007669"/>
    <property type="project" value="InterPro"/>
</dbReference>
<keyword evidence="2" id="KW-0378">Hydrolase</keyword>
<dbReference type="SMART" id="SM00487">
    <property type="entry name" value="DEXDc"/>
    <property type="match status" value="1"/>
</dbReference>
<dbReference type="PROSITE" id="PS51194">
    <property type="entry name" value="HELICASE_CTER"/>
    <property type="match status" value="1"/>
</dbReference>
<protein>
    <submittedName>
        <fullName evidence="11">ATP-dependent RNA helicase</fullName>
    </submittedName>
</protein>
<keyword evidence="3 11" id="KW-0347">Helicase</keyword>
<keyword evidence="1" id="KW-0547">Nucleotide-binding</keyword>
<comment type="similarity">
    <text evidence="5">Belongs to the DEAD box helicase family.</text>
</comment>
<name>A0A6J4H488_9ACTN</name>
<feature type="short sequence motif" description="Q motif" evidence="6">
    <location>
        <begin position="2"/>
        <end position="30"/>
    </location>
</feature>
<dbReference type="CDD" id="cd00268">
    <property type="entry name" value="DEADc"/>
    <property type="match status" value="1"/>
</dbReference>
<dbReference type="Pfam" id="PF00271">
    <property type="entry name" value="Helicase_C"/>
    <property type="match status" value="1"/>
</dbReference>
<feature type="compositionally biased region" description="Low complexity" evidence="7">
    <location>
        <begin position="395"/>
        <end position="419"/>
    </location>
</feature>
<dbReference type="PROSITE" id="PS51192">
    <property type="entry name" value="HELICASE_ATP_BIND_1"/>
    <property type="match status" value="1"/>
</dbReference>
<dbReference type="AlphaFoldDB" id="A0A6J4H488"/>
<dbReference type="CDD" id="cd18787">
    <property type="entry name" value="SF2_C_DEAD"/>
    <property type="match status" value="1"/>
</dbReference>